<dbReference type="SUPFAM" id="SSF141371">
    <property type="entry name" value="PilZ domain-like"/>
    <property type="match status" value="2"/>
</dbReference>
<evidence type="ECO:0000313" key="3">
    <source>
        <dbReference type="Proteomes" id="UP001424459"/>
    </source>
</evidence>
<dbReference type="EMBL" id="BAABBR010000001">
    <property type="protein sequence ID" value="GAA4034352.1"/>
    <property type="molecule type" value="Genomic_DNA"/>
</dbReference>
<evidence type="ECO:0000259" key="1">
    <source>
        <dbReference type="Pfam" id="PF07238"/>
    </source>
</evidence>
<sequence length="188" mass="21271">MADASVAAASFPSREERRTSHLSGWLKRVDGQFADFTLVDLSYGGCRIRTEAPLCRGERVSLSFPGRGLIEAAVRWWRGDEFGMTFAVTGEDTQTPRQVERLQTRLSVAVRRAGRRSQWIEAHDISPHGCCLEFVEMPRVGDLLFVQLPGLEAIEARVRWVEGYRAGVEFARPVHPAVFDLLQERWRG</sequence>
<dbReference type="InterPro" id="IPR009875">
    <property type="entry name" value="PilZ_domain"/>
</dbReference>
<accession>A0ABP7U1E9</accession>
<dbReference type="Proteomes" id="UP001424459">
    <property type="component" value="Unassembled WGS sequence"/>
</dbReference>
<keyword evidence="3" id="KW-1185">Reference proteome</keyword>
<organism evidence="2 3">
    <name type="scientific">Sphingomonas rosea</name>
    <dbReference type="NCBI Taxonomy" id="335605"/>
    <lineage>
        <taxon>Bacteria</taxon>
        <taxon>Pseudomonadati</taxon>
        <taxon>Pseudomonadota</taxon>
        <taxon>Alphaproteobacteria</taxon>
        <taxon>Sphingomonadales</taxon>
        <taxon>Sphingomonadaceae</taxon>
        <taxon>Sphingomonas</taxon>
    </lineage>
</organism>
<dbReference type="Pfam" id="PF07238">
    <property type="entry name" value="PilZ"/>
    <property type="match status" value="2"/>
</dbReference>
<name>A0ABP7U1E9_9SPHN</name>
<protein>
    <recommendedName>
        <fullName evidence="1">PilZ domain-containing protein</fullName>
    </recommendedName>
</protein>
<dbReference type="RefSeq" id="WP_344696225.1">
    <property type="nucleotide sequence ID" value="NZ_BAABBR010000001.1"/>
</dbReference>
<feature type="domain" description="PilZ" evidence="1">
    <location>
        <begin position="97"/>
        <end position="179"/>
    </location>
</feature>
<proteinExistence type="predicted"/>
<feature type="domain" description="PilZ" evidence="1">
    <location>
        <begin position="14"/>
        <end position="96"/>
    </location>
</feature>
<evidence type="ECO:0000313" key="2">
    <source>
        <dbReference type="EMBL" id="GAA4034352.1"/>
    </source>
</evidence>
<comment type="caution">
    <text evidence="2">The sequence shown here is derived from an EMBL/GenBank/DDBJ whole genome shotgun (WGS) entry which is preliminary data.</text>
</comment>
<gene>
    <name evidence="2" type="ORF">GCM10022281_13070</name>
</gene>
<reference evidence="3" key="1">
    <citation type="journal article" date="2019" name="Int. J. Syst. Evol. Microbiol.">
        <title>The Global Catalogue of Microorganisms (GCM) 10K type strain sequencing project: providing services to taxonomists for standard genome sequencing and annotation.</title>
        <authorList>
            <consortium name="The Broad Institute Genomics Platform"/>
            <consortium name="The Broad Institute Genome Sequencing Center for Infectious Disease"/>
            <person name="Wu L."/>
            <person name="Ma J."/>
        </authorList>
    </citation>
    <scope>NUCLEOTIDE SEQUENCE [LARGE SCALE GENOMIC DNA]</scope>
    <source>
        <strain evidence="3">JCM 17564</strain>
    </source>
</reference>